<dbReference type="Proteomes" id="UP000323717">
    <property type="component" value="Unassembled WGS sequence"/>
</dbReference>
<dbReference type="EMBL" id="VWFO01000009">
    <property type="protein sequence ID" value="KAA4664691.1"/>
    <property type="molecule type" value="Genomic_DNA"/>
</dbReference>
<evidence type="ECO:0000313" key="17">
    <source>
        <dbReference type="EMBL" id="MDC2741281.1"/>
    </source>
</evidence>
<dbReference type="Proteomes" id="UP000286031">
    <property type="component" value="Unassembled WGS sequence"/>
</dbReference>
<evidence type="ECO:0000259" key="12">
    <source>
        <dbReference type="Pfam" id="PF18291"/>
    </source>
</evidence>
<name>A0A139L700_BACOV</name>
<dbReference type="EMBL" id="VWLB01000036">
    <property type="protein sequence ID" value="KAA3925548.1"/>
    <property type="molecule type" value="Genomic_DNA"/>
</dbReference>
<dbReference type="Proteomes" id="UP000375690">
    <property type="component" value="Unassembled WGS sequence"/>
</dbReference>
<comment type="caution">
    <text evidence="13">The sequence shown here is derived from an EMBL/GenBank/DDBJ whole genome shotgun (WGS) entry which is preliminary data.</text>
</comment>
<evidence type="ECO:0000313" key="13">
    <source>
        <dbReference type="EMBL" id="KAA3925548.1"/>
    </source>
</evidence>
<evidence type="ECO:0000313" key="23">
    <source>
        <dbReference type="Proteomes" id="UP000435985"/>
    </source>
</evidence>
<evidence type="ECO:0000313" key="19">
    <source>
        <dbReference type="Proteomes" id="UP000286031"/>
    </source>
</evidence>
<evidence type="ECO:0000256" key="2">
    <source>
        <dbReference type="ARBA" id="ARBA00010529"/>
    </source>
</evidence>
<protein>
    <recommendedName>
        <fullName evidence="4">Viral histone-like protein</fullName>
    </recommendedName>
    <alternativeName>
        <fullName evidence="9">DNA-binding protein pA104R</fullName>
    </alternativeName>
    <alternativeName>
        <fullName evidence="8">pA104R</fullName>
    </alternativeName>
</protein>
<dbReference type="EMBL" id="QSBI01000050">
    <property type="protein sequence ID" value="RGX05710.1"/>
    <property type="molecule type" value="Genomic_DNA"/>
</dbReference>
<dbReference type="GO" id="GO:0003677">
    <property type="term" value="F:DNA binding"/>
    <property type="evidence" value="ECO:0007669"/>
    <property type="project" value="UniProtKB-KW"/>
</dbReference>
<evidence type="ECO:0000313" key="20">
    <source>
        <dbReference type="Proteomes" id="UP000323717"/>
    </source>
</evidence>
<dbReference type="EMBL" id="VWLE01000201">
    <property type="protein sequence ID" value="KAA3950956.1"/>
    <property type="molecule type" value="Genomic_DNA"/>
</dbReference>
<accession>A0A139L700</accession>
<feature type="compositionally biased region" description="Basic and acidic residues" evidence="11">
    <location>
        <begin position="138"/>
        <end position="148"/>
    </location>
</feature>
<dbReference type="Proteomes" id="UP001219389">
    <property type="component" value="Unassembled WGS sequence"/>
</dbReference>
<evidence type="ECO:0000256" key="1">
    <source>
        <dbReference type="ARBA" id="ARBA00004328"/>
    </source>
</evidence>
<dbReference type="GO" id="GO:0030527">
    <property type="term" value="F:structural constituent of chromatin"/>
    <property type="evidence" value="ECO:0007669"/>
    <property type="project" value="InterPro"/>
</dbReference>
<evidence type="ECO:0000256" key="11">
    <source>
        <dbReference type="SAM" id="MobiDB-lite"/>
    </source>
</evidence>
<evidence type="ECO:0000313" key="14">
    <source>
        <dbReference type="EMBL" id="KAA3950956.1"/>
    </source>
</evidence>
<reference evidence="18 19" key="1">
    <citation type="submission" date="2018-08" db="EMBL/GenBank/DDBJ databases">
        <title>A genome reference for cultivated species of the human gut microbiota.</title>
        <authorList>
            <person name="Zou Y."/>
            <person name="Xue W."/>
            <person name="Luo G."/>
        </authorList>
    </citation>
    <scope>NUCLEOTIDE SEQUENCE [LARGE SCALE GENOMIC DNA]</scope>
    <source>
        <strain evidence="18 19">AF04-46</strain>
    </source>
</reference>
<proteinExistence type="inferred from homology"/>
<reference evidence="20 21" key="2">
    <citation type="journal article" date="2019" name="Nat. Med.">
        <title>A library of human gut bacterial isolates paired with longitudinal multiomics data enables mechanistic microbiome research.</title>
        <authorList>
            <person name="Poyet M."/>
            <person name="Groussin M."/>
            <person name="Gibbons S.M."/>
            <person name="Avila-Pacheco J."/>
            <person name="Jiang X."/>
            <person name="Kearney S.M."/>
            <person name="Perrotta A.R."/>
            <person name="Berdy B."/>
            <person name="Zhao S."/>
            <person name="Lieberman T.D."/>
            <person name="Swanson P.K."/>
            <person name="Smith M."/>
            <person name="Roesemann S."/>
            <person name="Alexander J.E."/>
            <person name="Rich S.A."/>
            <person name="Livny J."/>
            <person name="Vlamakis H."/>
            <person name="Clish C."/>
            <person name="Bullock K."/>
            <person name="Deik A."/>
            <person name="Scott J."/>
            <person name="Pierce K.A."/>
            <person name="Xavier R.J."/>
            <person name="Alm E.J."/>
        </authorList>
    </citation>
    <scope>NUCLEOTIDE SEQUENCE [LARGE SCALE GENOMIC DNA]</scope>
    <source>
        <strain evidence="15 23">BIOML-A14</strain>
        <strain evidence="13 21">BIOML-A160</strain>
        <strain evidence="14 20">BIOML-A163</strain>
        <strain evidence="16 22">BIOML-A2</strain>
    </source>
</reference>
<dbReference type="PANTHER" id="PTHR33175">
    <property type="entry name" value="DNA-BINDING PROTEIN HU"/>
    <property type="match status" value="1"/>
</dbReference>
<feature type="region of interest" description="Disordered" evidence="11">
    <location>
        <begin position="128"/>
        <end position="158"/>
    </location>
</feature>
<evidence type="ECO:0000256" key="9">
    <source>
        <dbReference type="ARBA" id="ARBA00033227"/>
    </source>
</evidence>
<sequence>MAITIKPALRKNPQDKAAAAKYYAQVVLAPEMKQKQIVDQIADRCTLTGSDIKAVLDALMVVIKRNLANGSPVRLGDLGSFRPSVSGKGTEDASKCGASSVKKARVIYVPSAEIKEAVSMYSFSKAGASAANEDGEGGDEKPNPKPDEGGGEAPDPAA</sequence>
<dbReference type="Proteomes" id="UP000365824">
    <property type="component" value="Unassembled WGS sequence"/>
</dbReference>
<keyword evidence="5" id="KW-0235">DNA replication</keyword>
<evidence type="ECO:0000313" key="18">
    <source>
        <dbReference type="EMBL" id="RGX05710.1"/>
    </source>
</evidence>
<evidence type="ECO:0000313" key="15">
    <source>
        <dbReference type="EMBL" id="KAA4664691.1"/>
    </source>
</evidence>
<dbReference type="InterPro" id="IPR000119">
    <property type="entry name" value="Hist_DNA-bd"/>
</dbReference>
<evidence type="ECO:0000313" key="21">
    <source>
        <dbReference type="Proteomes" id="UP000365824"/>
    </source>
</evidence>
<dbReference type="EMBL" id="VWFC01000074">
    <property type="protein sequence ID" value="KAB1317818.1"/>
    <property type="molecule type" value="Genomic_DNA"/>
</dbReference>
<evidence type="ECO:0000313" key="16">
    <source>
        <dbReference type="EMBL" id="KAB1317818.1"/>
    </source>
</evidence>
<dbReference type="SUPFAM" id="SSF47729">
    <property type="entry name" value="IHF-like DNA-binding proteins"/>
    <property type="match status" value="1"/>
</dbReference>
<evidence type="ECO:0000256" key="6">
    <source>
        <dbReference type="ARBA" id="ARBA00022921"/>
    </source>
</evidence>
<reference evidence="17" key="3">
    <citation type="submission" date="2022-10" db="EMBL/GenBank/DDBJ databases">
        <title>Human gut microbiome strain richness.</title>
        <authorList>
            <person name="Chen-Liaw A."/>
        </authorList>
    </citation>
    <scope>NUCLEOTIDE SEQUENCE</scope>
    <source>
        <strain evidence="17">BSD2780120875st1_E1_BSD2780120875_150330</strain>
    </source>
</reference>
<evidence type="ECO:0000313" key="22">
    <source>
        <dbReference type="Proteomes" id="UP000375690"/>
    </source>
</evidence>
<keyword evidence="6" id="KW-0426">Late protein</keyword>
<keyword evidence="7 13" id="KW-0238">DNA-binding</keyword>
<organism evidence="13 21">
    <name type="scientific">Bacteroides ovatus</name>
    <dbReference type="NCBI Taxonomy" id="28116"/>
    <lineage>
        <taxon>Bacteria</taxon>
        <taxon>Pseudomonadati</taxon>
        <taxon>Bacteroidota</taxon>
        <taxon>Bacteroidia</taxon>
        <taxon>Bacteroidales</taxon>
        <taxon>Bacteroidaceae</taxon>
        <taxon>Bacteroides</taxon>
    </lineage>
</organism>
<comment type="subcellular location">
    <subcellularLocation>
        <location evidence="1">Virion</location>
    </subcellularLocation>
</comment>
<dbReference type="GO" id="GO:0006260">
    <property type="term" value="P:DNA replication"/>
    <property type="evidence" value="ECO:0007669"/>
    <property type="project" value="UniProtKB-KW"/>
</dbReference>
<dbReference type="AlphaFoldDB" id="A0A139L700"/>
<comment type="function">
    <text evidence="10">DNA-binding protein that plays a critical role in nucleoid compaction, genome replication and DNA replication and transcription. Binds to both ssDNA and dsDNA with a binding site covering about 15 nucleotides. Displays DNA-supercoiling activity only when associated with the viral DNA topoisomerase 2.</text>
</comment>
<evidence type="ECO:0000256" key="8">
    <source>
        <dbReference type="ARBA" id="ARBA00033120"/>
    </source>
</evidence>
<comment type="subunit">
    <text evidence="3">Homodimer.</text>
</comment>
<dbReference type="Gene3D" id="4.10.520.10">
    <property type="entry name" value="IHF-like DNA-binding proteins"/>
    <property type="match status" value="1"/>
</dbReference>
<dbReference type="NCBIfam" id="TIGR01201">
    <property type="entry name" value="HU_rel"/>
    <property type="match status" value="1"/>
</dbReference>
<gene>
    <name evidence="18" type="ORF">DWV35_24445</name>
    <name evidence="16" type="ORF">F3B53_26155</name>
    <name evidence="15" type="ORF">F3B98_09895</name>
    <name evidence="14" type="ORF">F3D71_14455</name>
    <name evidence="13" type="ORF">F3F25_19795</name>
    <name evidence="17" type="ORF">PO382_03480</name>
</gene>
<dbReference type="EMBL" id="JAQNZF010000003">
    <property type="protein sequence ID" value="MDC2741281.1"/>
    <property type="molecule type" value="Genomic_DNA"/>
</dbReference>
<dbReference type="RefSeq" id="WP_004312083.1">
    <property type="nucleotide sequence ID" value="NZ_CAAKNR010000122.1"/>
</dbReference>
<evidence type="ECO:0000256" key="4">
    <source>
        <dbReference type="ARBA" id="ARBA00016145"/>
    </source>
</evidence>
<dbReference type="GO" id="GO:0005829">
    <property type="term" value="C:cytosol"/>
    <property type="evidence" value="ECO:0007669"/>
    <property type="project" value="TreeGrafter"/>
</dbReference>
<evidence type="ECO:0000256" key="7">
    <source>
        <dbReference type="ARBA" id="ARBA00023125"/>
    </source>
</evidence>
<dbReference type="Pfam" id="PF18291">
    <property type="entry name" value="HU-HIG"/>
    <property type="match status" value="1"/>
</dbReference>
<dbReference type="InterPro" id="IPR041607">
    <property type="entry name" value="HU-HIG"/>
</dbReference>
<evidence type="ECO:0000256" key="3">
    <source>
        <dbReference type="ARBA" id="ARBA00011738"/>
    </source>
</evidence>
<dbReference type="InterPro" id="IPR010992">
    <property type="entry name" value="IHF-like_DNA-bd_dom_sf"/>
</dbReference>
<dbReference type="Proteomes" id="UP000435985">
    <property type="component" value="Unassembled WGS sequence"/>
</dbReference>
<comment type="similarity">
    <text evidence="2">Belongs to the bacterial histone-like protein family.</text>
</comment>
<dbReference type="InterPro" id="IPR005902">
    <property type="entry name" value="HU_DNA-bd_put"/>
</dbReference>
<feature type="domain" description="HU" evidence="12">
    <location>
        <begin position="1"/>
        <end position="125"/>
    </location>
</feature>
<dbReference type="PANTHER" id="PTHR33175:SF13">
    <property type="entry name" value="HISTONE-LIKE PROTEIN"/>
    <property type="match status" value="1"/>
</dbReference>
<evidence type="ECO:0000256" key="5">
    <source>
        <dbReference type="ARBA" id="ARBA00022705"/>
    </source>
</evidence>
<evidence type="ECO:0000256" key="10">
    <source>
        <dbReference type="ARBA" id="ARBA00046140"/>
    </source>
</evidence>